<accession>A0A6I9NSD3</accession>
<dbReference type="GeneID" id="104955212"/>
<organism evidence="1 2">
    <name type="scientific">Notothenia coriiceps</name>
    <name type="common">black rockcod</name>
    <dbReference type="NCBI Taxonomy" id="8208"/>
    <lineage>
        <taxon>Eukaryota</taxon>
        <taxon>Metazoa</taxon>
        <taxon>Chordata</taxon>
        <taxon>Craniata</taxon>
        <taxon>Vertebrata</taxon>
        <taxon>Euteleostomi</taxon>
        <taxon>Actinopterygii</taxon>
        <taxon>Neopterygii</taxon>
        <taxon>Teleostei</taxon>
        <taxon>Neoteleostei</taxon>
        <taxon>Acanthomorphata</taxon>
        <taxon>Eupercaria</taxon>
        <taxon>Perciformes</taxon>
        <taxon>Notothenioidei</taxon>
        <taxon>Nototheniidae</taxon>
        <taxon>Notothenia</taxon>
    </lineage>
</organism>
<dbReference type="Gene3D" id="6.20.200.30">
    <property type="match status" value="1"/>
</dbReference>
<dbReference type="Gene3D" id="1.20.1050.10">
    <property type="match status" value="1"/>
</dbReference>
<dbReference type="GO" id="GO:0050220">
    <property type="term" value="F:prostaglandin-E synthase activity"/>
    <property type="evidence" value="ECO:0007669"/>
    <property type="project" value="TreeGrafter"/>
</dbReference>
<evidence type="ECO:0000313" key="2">
    <source>
        <dbReference type="RefSeq" id="XP_010780774.1"/>
    </source>
</evidence>
<dbReference type="InterPro" id="IPR036282">
    <property type="entry name" value="Glutathione-S-Trfase_C_sf"/>
</dbReference>
<gene>
    <name evidence="2" type="primary">LOC104955212</name>
</gene>
<keyword evidence="1" id="KW-1185">Reference proteome</keyword>
<dbReference type="KEGG" id="ncc:104955212"/>
<evidence type="ECO:0000313" key="1">
    <source>
        <dbReference type="Proteomes" id="UP000504611"/>
    </source>
</evidence>
<dbReference type="GO" id="GO:0005739">
    <property type="term" value="C:mitochondrion"/>
    <property type="evidence" value="ECO:0007669"/>
    <property type="project" value="TreeGrafter"/>
</dbReference>
<sequence length="115" mass="13487">MTDILQCYPAMKSVNDHGKEVTEYNNKYWVMLTEAESLELYPEKGIQKEEIKWRKWADEWLVHLISPNVYRTTGEAMASFDYIVREGKFSTMEGFFAKYVGAAAMYIIAKRLKSR</sequence>
<dbReference type="OrthoDB" id="423541at2759"/>
<protein>
    <submittedName>
        <fullName evidence="2">Prostaglandin E synthase 2-like</fullName>
    </submittedName>
</protein>
<dbReference type="SUPFAM" id="SSF47616">
    <property type="entry name" value="GST C-terminal domain-like"/>
    <property type="match status" value="1"/>
</dbReference>
<dbReference type="PANTHER" id="PTHR12782">
    <property type="entry name" value="MICROSOMAL PROSTAGLANDIN E SYNTHASE-2"/>
    <property type="match status" value="1"/>
</dbReference>
<reference evidence="2" key="1">
    <citation type="submission" date="2025-08" db="UniProtKB">
        <authorList>
            <consortium name="RefSeq"/>
        </authorList>
    </citation>
    <scope>IDENTIFICATION</scope>
    <source>
        <tissue evidence="2">Muscle</tissue>
    </source>
</reference>
<proteinExistence type="predicted"/>
<dbReference type="RefSeq" id="XP_010780774.1">
    <property type="nucleotide sequence ID" value="XM_010782472.1"/>
</dbReference>
<dbReference type="Proteomes" id="UP000504611">
    <property type="component" value="Unplaced"/>
</dbReference>
<name>A0A6I9NSD3_9TELE</name>
<dbReference type="PANTHER" id="PTHR12782:SF5">
    <property type="entry name" value="PROSTAGLANDIN E SYNTHASE 2"/>
    <property type="match status" value="1"/>
</dbReference>
<dbReference type="AlphaFoldDB" id="A0A6I9NSD3"/>